<evidence type="ECO:0000313" key="2">
    <source>
        <dbReference type="Proteomes" id="UP001239111"/>
    </source>
</evidence>
<organism evidence="1 2">
    <name type="scientific">Eretmocerus hayati</name>
    <dbReference type="NCBI Taxonomy" id="131215"/>
    <lineage>
        <taxon>Eukaryota</taxon>
        <taxon>Metazoa</taxon>
        <taxon>Ecdysozoa</taxon>
        <taxon>Arthropoda</taxon>
        <taxon>Hexapoda</taxon>
        <taxon>Insecta</taxon>
        <taxon>Pterygota</taxon>
        <taxon>Neoptera</taxon>
        <taxon>Endopterygota</taxon>
        <taxon>Hymenoptera</taxon>
        <taxon>Apocrita</taxon>
        <taxon>Proctotrupomorpha</taxon>
        <taxon>Chalcidoidea</taxon>
        <taxon>Aphelinidae</taxon>
        <taxon>Aphelininae</taxon>
        <taxon>Eretmocerus</taxon>
    </lineage>
</organism>
<proteinExistence type="predicted"/>
<sequence length="114" mass="13046">MYGDDGNIALSHVKDSPDRIRFRVRSRHVNREMYECFVEYGDRYVDICAILGYCCECANGLRTVGCCSHVANIVYYPSHAKYLSQIMRSAQILGLIFEHEGLEPIEPEDSEYGD</sequence>
<evidence type="ECO:0000313" key="1">
    <source>
        <dbReference type="EMBL" id="KAJ8678250.1"/>
    </source>
</evidence>
<comment type="caution">
    <text evidence="1">The sequence shown here is derived from an EMBL/GenBank/DDBJ whole genome shotgun (WGS) entry which is preliminary data.</text>
</comment>
<keyword evidence="2" id="KW-1185">Reference proteome</keyword>
<protein>
    <submittedName>
        <fullName evidence="1">Uncharacterized protein</fullName>
    </submittedName>
</protein>
<dbReference type="EMBL" id="CM056742">
    <property type="protein sequence ID" value="KAJ8678250.1"/>
    <property type="molecule type" value="Genomic_DNA"/>
</dbReference>
<gene>
    <name evidence="1" type="ORF">QAD02_014037</name>
</gene>
<name>A0ACC2P3T4_9HYME</name>
<dbReference type="Proteomes" id="UP001239111">
    <property type="component" value="Chromosome 2"/>
</dbReference>
<accession>A0ACC2P3T4</accession>
<reference evidence="1" key="1">
    <citation type="submission" date="2023-04" db="EMBL/GenBank/DDBJ databases">
        <title>A chromosome-level genome assembly of the parasitoid wasp Eretmocerus hayati.</title>
        <authorList>
            <person name="Zhong Y."/>
            <person name="Liu S."/>
            <person name="Liu Y."/>
        </authorList>
    </citation>
    <scope>NUCLEOTIDE SEQUENCE</scope>
    <source>
        <strain evidence="1">ZJU_SS_LIU_2023</strain>
    </source>
</reference>